<evidence type="ECO:0000313" key="2">
    <source>
        <dbReference type="Proteomes" id="UP001055879"/>
    </source>
</evidence>
<name>A0ACB8Y2I6_ARCLA</name>
<gene>
    <name evidence="1" type="ORF">L6452_37506</name>
</gene>
<reference evidence="2" key="1">
    <citation type="journal article" date="2022" name="Mol. Ecol. Resour.">
        <title>The genomes of chicory, endive, great burdock and yacon provide insights into Asteraceae palaeo-polyploidization history and plant inulin production.</title>
        <authorList>
            <person name="Fan W."/>
            <person name="Wang S."/>
            <person name="Wang H."/>
            <person name="Wang A."/>
            <person name="Jiang F."/>
            <person name="Liu H."/>
            <person name="Zhao H."/>
            <person name="Xu D."/>
            <person name="Zhang Y."/>
        </authorList>
    </citation>
    <scope>NUCLEOTIDE SEQUENCE [LARGE SCALE GENOMIC DNA]</scope>
    <source>
        <strain evidence="2">cv. Niubang</strain>
    </source>
</reference>
<evidence type="ECO:0000313" key="1">
    <source>
        <dbReference type="EMBL" id="KAI3678221.1"/>
    </source>
</evidence>
<sequence>MPVERNQKQKTPDTSGVRIVTRSTQKAPTITDPKGSKAKGEDKKIPKVVRIKMKGKQPVIPNANSDSDFEDPRVHPYQGPTDRTKASMNKKRRKRRNNTGMW</sequence>
<accession>A0ACB8Y2I6</accession>
<organism evidence="1 2">
    <name type="scientific">Arctium lappa</name>
    <name type="common">Greater burdock</name>
    <name type="synonym">Lappa major</name>
    <dbReference type="NCBI Taxonomy" id="4217"/>
    <lineage>
        <taxon>Eukaryota</taxon>
        <taxon>Viridiplantae</taxon>
        <taxon>Streptophyta</taxon>
        <taxon>Embryophyta</taxon>
        <taxon>Tracheophyta</taxon>
        <taxon>Spermatophyta</taxon>
        <taxon>Magnoliopsida</taxon>
        <taxon>eudicotyledons</taxon>
        <taxon>Gunneridae</taxon>
        <taxon>Pentapetalae</taxon>
        <taxon>asterids</taxon>
        <taxon>campanulids</taxon>
        <taxon>Asterales</taxon>
        <taxon>Asteraceae</taxon>
        <taxon>Carduoideae</taxon>
        <taxon>Cardueae</taxon>
        <taxon>Arctiinae</taxon>
        <taxon>Arctium</taxon>
    </lineage>
</organism>
<dbReference type="Proteomes" id="UP001055879">
    <property type="component" value="Linkage Group LG14"/>
</dbReference>
<proteinExistence type="predicted"/>
<reference evidence="1 2" key="2">
    <citation type="journal article" date="2022" name="Mol. Ecol. Resour.">
        <title>The genomes of chicory, endive, great burdock and yacon provide insights into Asteraceae paleo-polyploidization history and plant inulin production.</title>
        <authorList>
            <person name="Fan W."/>
            <person name="Wang S."/>
            <person name="Wang H."/>
            <person name="Wang A."/>
            <person name="Jiang F."/>
            <person name="Liu H."/>
            <person name="Zhao H."/>
            <person name="Xu D."/>
            <person name="Zhang Y."/>
        </authorList>
    </citation>
    <scope>NUCLEOTIDE SEQUENCE [LARGE SCALE GENOMIC DNA]</scope>
    <source>
        <strain evidence="2">cv. Niubang</strain>
    </source>
</reference>
<comment type="caution">
    <text evidence="1">The sequence shown here is derived from an EMBL/GenBank/DDBJ whole genome shotgun (WGS) entry which is preliminary data.</text>
</comment>
<keyword evidence="2" id="KW-1185">Reference proteome</keyword>
<dbReference type="EMBL" id="CM042060">
    <property type="protein sequence ID" value="KAI3678221.1"/>
    <property type="molecule type" value="Genomic_DNA"/>
</dbReference>
<protein>
    <submittedName>
        <fullName evidence="1">Uncharacterized protein</fullName>
    </submittedName>
</protein>